<evidence type="ECO:0000259" key="1">
    <source>
        <dbReference type="Pfam" id="PF25899"/>
    </source>
</evidence>
<feature type="domain" description="DUF7959" evidence="1">
    <location>
        <begin position="170"/>
        <end position="255"/>
    </location>
</feature>
<name>K1R9N3_MAGGI</name>
<gene>
    <name evidence="2" type="ORF">CGI_10004681</name>
</gene>
<dbReference type="Pfam" id="PF25899">
    <property type="entry name" value="DUF7959"/>
    <property type="match status" value="1"/>
</dbReference>
<dbReference type="HOGENOM" id="CLU_872253_0_0_1"/>
<accession>K1R9N3</accession>
<dbReference type="Gene3D" id="2.170.300.10">
    <property type="entry name" value="Tie2 ligand-binding domain superfamily"/>
    <property type="match status" value="1"/>
</dbReference>
<reference evidence="2" key="1">
    <citation type="journal article" date="2012" name="Nature">
        <title>The oyster genome reveals stress adaptation and complexity of shell formation.</title>
        <authorList>
            <person name="Zhang G."/>
            <person name="Fang X."/>
            <person name="Guo X."/>
            <person name="Li L."/>
            <person name="Luo R."/>
            <person name="Xu F."/>
            <person name="Yang P."/>
            <person name="Zhang L."/>
            <person name="Wang X."/>
            <person name="Qi H."/>
            <person name="Xiong Z."/>
            <person name="Que H."/>
            <person name="Xie Y."/>
            <person name="Holland P.W."/>
            <person name="Paps J."/>
            <person name="Zhu Y."/>
            <person name="Wu F."/>
            <person name="Chen Y."/>
            <person name="Wang J."/>
            <person name="Peng C."/>
            <person name="Meng J."/>
            <person name="Yang L."/>
            <person name="Liu J."/>
            <person name="Wen B."/>
            <person name="Zhang N."/>
            <person name="Huang Z."/>
            <person name="Zhu Q."/>
            <person name="Feng Y."/>
            <person name="Mount A."/>
            <person name="Hedgecock D."/>
            <person name="Xu Z."/>
            <person name="Liu Y."/>
            <person name="Domazet-Loso T."/>
            <person name="Du Y."/>
            <person name="Sun X."/>
            <person name="Zhang S."/>
            <person name="Liu B."/>
            <person name="Cheng P."/>
            <person name="Jiang X."/>
            <person name="Li J."/>
            <person name="Fan D."/>
            <person name="Wang W."/>
            <person name="Fu W."/>
            <person name="Wang T."/>
            <person name="Wang B."/>
            <person name="Zhang J."/>
            <person name="Peng Z."/>
            <person name="Li Y."/>
            <person name="Li N."/>
            <person name="Wang J."/>
            <person name="Chen M."/>
            <person name="He Y."/>
            <person name="Tan F."/>
            <person name="Song X."/>
            <person name="Zheng Q."/>
            <person name="Huang R."/>
            <person name="Yang H."/>
            <person name="Du X."/>
            <person name="Chen L."/>
            <person name="Yang M."/>
            <person name="Gaffney P.M."/>
            <person name="Wang S."/>
            <person name="Luo L."/>
            <person name="She Z."/>
            <person name="Ming Y."/>
            <person name="Huang W."/>
            <person name="Zhang S."/>
            <person name="Huang B."/>
            <person name="Zhang Y."/>
            <person name="Qu T."/>
            <person name="Ni P."/>
            <person name="Miao G."/>
            <person name="Wang J."/>
            <person name="Wang Q."/>
            <person name="Steinberg C.E."/>
            <person name="Wang H."/>
            <person name="Li N."/>
            <person name="Qian L."/>
            <person name="Zhang G."/>
            <person name="Li Y."/>
            <person name="Yang H."/>
            <person name="Liu X."/>
            <person name="Wang J."/>
            <person name="Yin Y."/>
            <person name="Wang J."/>
        </authorList>
    </citation>
    <scope>NUCLEOTIDE SEQUENCE [LARGE SCALE GENOMIC DNA]</scope>
    <source>
        <strain evidence="2">05x7-T-G4-1.051#20</strain>
    </source>
</reference>
<dbReference type="AlphaFoldDB" id="K1R9N3"/>
<dbReference type="InParanoid" id="K1R9N3"/>
<organism evidence="2">
    <name type="scientific">Magallana gigas</name>
    <name type="common">Pacific oyster</name>
    <name type="synonym">Crassostrea gigas</name>
    <dbReference type="NCBI Taxonomy" id="29159"/>
    <lineage>
        <taxon>Eukaryota</taxon>
        <taxon>Metazoa</taxon>
        <taxon>Spiralia</taxon>
        <taxon>Lophotrochozoa</taxon>
        <taxon>Mollusca</taxon>
        <taxon>Bivalvia</taxon>
        <taxon>Autobranchia</taxon>
        <taxon>Pteriomorphia</taxon>
        <taxon>Ostreida</taxon>
        <taxon>Ostreoidea</taxon>
        <taxon>Ostreidae</taxon>
        <taxon>Magallana</taxon>
    </lineage>
</organism>
<evidence type="ECO:0000313" key="2">
    <source>
        <dbReference type="EMBL" id="EKC42453.1"/>
    </source>
</evidence>
<protein>
    <recommendedName>
        <fullName evidence="1">DUF7959 domain-containing protein</fullName>
    </recommendedName>
</protein>
<dbReference type="InterPro" id="IPR058265">
    <property type="entry name" value="DUF7959"/>
</dbReference>
<proteinExistence type="predicted"/>
<sequence length="319" mass="34463">MVISVARHVSVKLTYVTKRLGVSHYKIRHKLACDPGSIGWNCQEKCVSGYYGDLCRQPCFCLAKDCDPVIDCPRTGSTVKAMLGTSTKHYVTNLRQTTVKGKLPLISTSPFHATGRQEPDLPISSIWPLLTLVVVALFLLVLGLIYDDDGNTAIKEVGCFDSSGDYKSAVDGNLETFKYNILKSLVSTLSVSAIRISNLNVYYSPTDIIVTFEILDVAPVVGDVKNVVKETPLDVAANTLQTKVKSSQFAIALDKKVFPNIPAMVPIKNSFTETTYINNNGQTAASQTGYSPGAMAAVGITLPVVGGALGGVFAYFFFK</sequence>
<dbReference type="EMBL" id="JH815746">
    <property type="protein sequence ID" value="EKC42453.1"/>
    <property type="molecule type" value="Genomic_DNA"/>
</dbReference>